<dbReference type="Proteomes" id="UP000327157">
    <property type="component" value="Chromosome 17"/>
</dbReference>
<accession>A0A5N5G772</accession>
<evidence type="ECO:0000313" key="1">
    <source>
        <dbReference type="EMBL" id="KAB2611259.1"/>
    </source>
</evidence>
<keyword evidence="2" id="KW-1185">Reference proteome</keyword>
<dbReference type="EMBL" id="SMOL01000487">
    <property type="protein sequence ID" value="KAB2611259.1"/>
    <property type="molecule type" value="Genomic_DNA"/>
</dbReference>
<reference evidence="1 2" key="1">
    <citation type="submission" date="2019-09" db="EMBL/GenBank/DDBJ databases">
        <authorList>
            <person name="Ou C."/>
        </authorList>
    </citation>
    <scope>NUCLEOTIDE SEQUENCE [LARGE SCALE GENOMIC DNA]</scope>
    <source>
        <strain evidence="1">S2</strain>
        <tissue evidence="1">Leaf</tissue>
    </source>
</reference>
<protein>
    <recommendedName>
        <fullName evidence="3">Retrotransposon gag domain-containing protein</fullName>
    </recommendedName>
</protein>
<name>A0A5N5G772_9ROSA</name>
<dbReference type="AlphaFoldDB" id="A0A5N5G772"/>
<sequence>MHYRNVMALYNNNDAWMCKMFLSTLEGPTMRWFSEVPLTFSSSIYLLYHDVRKRHKALFKMTPQSNDESLMTYLKRFSAELAKVEKLDDMLAIMLFKQGLYHSPLSRN</sequence>
<reference evidence="2" key="2">
    <citation type="submission" date="2019-10" db="EMBL/GenBank/DDBJ databases">
        <title>A de novo genome assembly of a pear dwarfing rootstock.</title>
        <authorList>
            <person name="Wang F."/>
            <person name="Wang J."/>
            <person name="Li S."/>
            <person name="Zhang Y."/>
            <person name="Fang M."/>
            <person name="Ma L."/>
            <person name="Zhao Y."/>
            <person name="Jiang S."/>
        </authorList>
    </citation>
    <scope>NUCLEOTIDE SEQUENCE [LARGE SCALE GENOMIC DNA]</scope>
</reference>
<proteinExistence type="predicted"/>
<reference evidence="1 2" key="3">
    <citation type="submission" date="2019-11" db="EMBL/GenBank/DDBJ databases">
        <title>A de novo genome assembly of a pear dwarfing rootstock.</title>
        <authorList>
            <person name="Wang F."/>
            <person name="Wang J."/>
            <person name="Li S."/>
            <person name="Zhang Y."/>
            <person name="Fang M."/>
            <person name="Ma L."/>
            <person name="Zhao Y."/>
            <person name="Jiang S."/>
        </authorList>
    </citation>
    <scope>NUCLEOTIDE SEQUENCE [LARGE SCALE GENOMIC DNA]</scope>
    <source>
        <strain evidence="1">S2</strain>
        <tissue evidence="1">Leaf</tissue>
    </source>
</reference>
<evidence type="ECO:0000313" key="2">
    <source>
        <dbReference type="Proteomes" id="UP000327157"/>
    </source>
</evidence>
<comment type="caution">
    <text evidence="1">The sequence shown here is derived from an EMBL/GenBank/DDBJ whole genome shotgun (WGS) entry which is preliminary data.</text>
</comment>
<dbReference type="OrthoDB" id="1432783at2759"/>
<gene>
    <name evidence="1" type="ORF">D8674_019291</name>
</gene>
<organism evidence="1 2">
    <name type="scientific">Pyrus ussuriensis x Pyrus communis</name>
    <dbReference type="NCBI Taxonomy" id="2448454"/>
    <lineage>
        <taxon>Eukaryota</taxon>
        <taxon>Viridiplantae</taxon>
        <taxon>Streptophyta</taxon>
        <taxon>Embryophyta</taxon>
        <taxon>Tracheophyta</taxon>
        <taxon>Spermatophyta</taxon>
        <taxon>Magnoliopsida</taxon>
        <taxon>eudicotyledons</taxon>
        <taxon>Gunneridae</taxon>
        <taxon>Pentapetalae</taxon>
        <taxon>rosids</taxon>
        <taxon>fabids</taxon>
        <taxon>Rosales</taxon>
        <taxon>Rosaceae</taxon>
        <taxon>Amygdaloideae</taxon>
        <taxon>Maleae</taxon>
        <taxon>Pyrus</taxon>
    </lineage>
</organism>
<evidence type="ECO:0008006" key="3">
    <source>
        <dbReference type="Google" id="ProtNLM"/>
    </source>
</evidence>